<dbReference type="FunFam" id="2.40.50.140:FF:000025">
    <property type="entry name" value="40S ribosomal protein S28"/>
    <property type="match status" value="1"/>
</dbReference>
<dbReference type="Gene3D" id="2.40.50.140">
    <property type="entry name" value="Nucleic acid-binding proteins"/>
    <property type="match status" value="1"/>
</dbReference>
<reference evidence="5 6" key="1">
    <citation type="submission" date="2018-04" db="EMBL/GenBank/DDBJ databases">
        <authorList>
            <person name="Vogel A."/>
        </authorList>
    </citation>
    <scope>NUCLEOTIDE SEQUENCE [LARGE SCALE GENOMIC DNA]</scope>
</reference>
<dbReference type="SUPFAM" id="SSF50249">
    <property type="entry name" value="Nucleic acid-binding proteins"/>
    <property type="match status" value="1"/>
</dbReference>
<name>A0A484KIK4_9ASTE</name>
<dbReference type="GO" id="GO:0003735">
    <property type="term" value="F:structural constituent of ribosome"/>
    <property type="evidence" value="ECO:0007669"/>
    <property type="project" value="InterPro"/>
</dbReference>
<dbReference type="GO" id="GO:0000028">
    <property type="term" value="P:ribosomal small subunit assembly"/>
    <property type="evidence" value="ECO:0007669"/>
    <property type="project" value="TreeGrafter"/>
</dbReference>
<protein>
    <recommendedName>
        <fullName evidence="7">40S ribosomal protein S28</fullName>
    </recommendedName>
</protein>
<dbReference type="InterPro" id="IPR000289">
    <property type="entry name" value="Ribosomal_eS28"/>
</dbReference>
<feature type="transmembrane region" description="Helical" evidence="4">
    <location>
        <begin position="21"/>
        <end position="40"/>
    </location>
</feature>
<dbReference type="Proteomes" id="UP000595140">
    <property type="component" value="Unassembled WGS sequence"/>
</dbReference>
<dbReference type="PANTHER" id="PTHR10769:SF3">
    <property type="entry name" value="SMALL RIBOSOMAL SUBUNIT PROTEIN ES28"/>
    <property type="match status" value="1"/>
</dbReference>
<keyword evidence="6" id="KW-1185">Reference proteome</keyword>
<evidence type="ECO:0000256" key="4">
    <source>
        <dbReference type="SAM" id="Phobius"/>
    </source>
</evidence>
<dbReference type="OrthoDB" id="1294886at2759"/>
<dbReference type="EMBL" id="OOIL02000450">
    <property type="protein sequence ID" value="VFQ65170.1"/>
    <property type="molecule type" value="Genomic_DNA"/>
</dbReference>
<sequence>MIMLLRNTMRMMTREDEIGPGDVMVMFCVVFIFLVLVLVYSCFVDGRASLGMCAILSFWKNARGKRKREIRIGLKSHSYCKPNSFALKPYIFLLLTYRLSPFFRLQTYVLEARASGFTFFPSFEQRRREPGSARMDNQIKYAVVVRVMGRTGSRGQVTQVRVKFNDDSNRFIMRNVKGPVREGDILTLLESEREARRLR</sequence>
<dbReference type="CDD" id="cd04457">
    <property type="entry name" value="S1_S28E"/>
    <property type="match status" value="1"/>
</dbReference>
<keyword evidence="4" id="KW-0472">Membrane</keyword>
<evidence type="ECO:0000256" key="3">
    <source>
        <dbReference type="ARBA" id="ARBA00023274"/>
    </source>
</evidence>
<dbReference type="GO" id="GO:0030490">
    <property type="term" value="P:maturation of SSU-rRNA"/>
    <property type="evidence" value="ECO:0007669"/>
    <property type="project" value="TreeGrafter"/>
</dbReference>
<evidence type="ECO:0000256" key="2">
    <source>
        <dbReference type="ARBA" id="ARBA00022980"/>
    </source>
</evidence>
<evidence type="ECO:0000313" key="6">
    <source>
        <dbReference type="Proteomes" id="UP000595140"/>
    </source>
</evidence>
<keyword evidence="4" id="KW-1133">Transmembrane helix</keyword>
<dbReference type="HAMAP" id="MF_00292">
    <property type="entry name" value="Ribosomal_eS28"/>
    <property type="match status" value="1"/>
</dbReference>
<proteinExistence type="inferred from homology"/>
<dbReference type="PANTHER" id="PTHR10769">
    <property type="entry name" value="40S RIBOSOMAL PROTEIN S28"/>
    <property type="match status" value="1"/>
</dbReference>
<evidence type="ECO:0008006" key="7">
    <source>
        <dbReference type="Google" id="ProtNLM"/>
    </source>
</evidence>
<keyword evidence="3" id="KW-0687">Ribonucleoprotein</keyword>
<dbReference type="GO" id="GO:0022627">
    <property type="term" value="C:cytosolic small ribosomal subunit"/>
    <property type="evidence" value="ECO:0007669"/>
    <property type="project" value="TreeGrafter"/>
</dbReference>
<keyword evidence="4" id="KW-0812">Transmembrane</keyword>
<dbReference type="Pfam" id="PF01200">
    <property type="entry name" value="Ribosomal_S28e"/>
    <property type="match status" value="1"/>
</dbReference>
<dbReference type="InterPro" id="IPR012340">
    <property type="entry name" value="NA-bd_OB-fold"/>
</dbReference>
<accession>A0A484KIK4</accession>
<organism evidence="5 6">
    <name type="scientific">Cuscuta campestris</name>
    <dbReference type="NCBI Taxonomy" id="132261"/>
    <lineage>
        <taxon>Eukaryota</taxon>
        <taxon>Viridiplantae</taxon>
        <taxon>Streptophyta</taxon>
        <taxon>Embryophyta</taxon>
        <taxon>Tracheophyta</taxon>
        <taxon>Spermatophyta</taxon>
        <taxon>Magnoliopsida</taxon>
        <taxon>eudicotyledons</taxon>
        <taxon>Gunneridae</taxon>
        <taxon>Pentapetalae</taxon>
        <taxon>asterids</taxon>
        <taxon>lamiids</taxon>
        <taxon>Solanales</taxon>
        <taxon>Convolvulaceae</taxon>
        <taxon>Cuscuteae</taxon>
        <taxon>Cuscuta</taxon>
        <taxon>Cuscuta subgen. Grammica</taxon>
        <taxon>Cuscuta sect. Cleistogrammica</taxon>
    </lineage>
</organism>
<dbReference type="InterPro" id="IPR028626">
    <property type="entry name" value="Ribosomal_eS28_CS"/>
</dbReference>
<dbReference type="GO" id="GO:0006412">
    <property type="term" value="P:translation"/>
    <property type="evidence" value="ECO:0007669"/>
    <property type="project" value="InterPro"/>
</dbReference>
<evidence type="ECO:0000313" key="5">
    <source>
        <dbReference type="EMBL" id="VFQ65170.1"/>
    </source>
</evidence>
<comment type="similarity">
    <text evidence="1">Belongs to the eukaryotic ribosomal protein eS28 family.</text>
</comment>
<dbReference type="PROSITE" id="PS00961">
    <property type="entry name" value="RIBOSOMAL_S28E"/>
    <property type="match status" value="1"/>
</dbReference>
<gene>
    <name evidence="5" type="ORF">CCAM_LOCUS6946</name>
</gene>
<dbReference type="AlphaFoldDB" id="A0A484KIK4"/>
<keyword evidence="2" id="KW-0689">Ribosomal protein</keyword>
<evidence type="ECO:0000256" key="1">
    <source>
        <dbReference type="ARBA" id="ARBA00005943"/>
    </source>
</evidence>